<dbReference type="GO" id="GO:0000183">
    <property type="term" value="P:rDNA heterochromatin formation"/>
    <property type="evidence" value="ECO:0007669"/>
    <property type="project" value="TreeGrafter"/>
</dbReference>
<dbReference type="SUPFAM" id="SSF53335">
    <property type="entry name" value="S-adenosyl-L-methionine-dependent methyltransferases"/>
    <property type="match status" value="1"/>
</dbReference>
<comment type="caution">
    <text evidence="15">The sequence shown here is derived from an EMBL/GenBank/DDBJ whole genome shotgun (WGS) entry which is preliminary data.</text>
</comment>
<keyword evidence="7 13" id="KW-0808">Transferase</keyword>
<dbReference type="GO" id="GO:0042149">
    <property type="term" value="P:cellular response to glucose starvation"/>
    <property type="evidence" value="ECO:0007669"/>
    <property type="project" value="TreeGrafter"/>
</dbReference>
<evidence type="ECO:0000256" key="8">
    <source>
        <dbReference type="ARBA" id="ARBA00022691"/>
    </source>
</evidence>
<keyword evidence="16" id="KW-1185">Reference proteome</keyword>
<keyword evidence="4" id="KW-0678">Repressor</keyword>
<sequence length="485" mass="54576">MFAVSDFEPDVPGNTLNFVKKAVKRRKENVKKLTSKTDDLPKFSPKNSKNKKNKLKRNLNSTSTKSSVIKNKFKSNTSDKINNNLSNESKNFTKKSNDHRTSPIKPKNGHELMKKELIKGGSNGDLSKSAKRKAKKKKLNQLNEIPIDSPKPSSTDLGELSLSGANPRKRKINDSSKKPVTKLKKVKTALESSIESMDITHLESDKPDEVLIEKKKKQINDALKNDDQEDVLFSEANSKPRKTKKDKFKKILDMGSQRNSIKTSGSSLRERMMEKLKSAQFRYLNEKLYTSSGSEAMQLFQSDPSAFQTYHQGYQQQLKKWPVSPLDVIVKSIKKLPKTALIADMGCGEANLAKRVPHKVRSFDLVATAPGVETCDMAHTPLLTGSVDAAVYCLALMGTDLTQYLVEANRVLKQGGQLLIAEVESRFDDVDAFANEVQRLGFKLTKMDKSHTVFFFMEFKKMQEAPSKKAKLPVLSLKPCLYKRR</sequence>
<evidence type="ECO:0000256" key="14">
    <source>
        <dbReference type="SAM" id="MobiDB-lite"/>
    </source>
</evidence>
<dbReference type="PANTHER" id="PTHR12787:SF0">
    <property type="entry name" value="RIBOSOMAL RNA-PROCESSING PROTEIN 8"/>
    <property type="match status" value="1"/>
</dbReference>
<feature type="compositionally biased region" description="Basic residues" evidence="14">
    <location>
        <begin position="48"/>
        <end position="57"/>
    </location>
</feature>
<dbReference type="AlphaFoldDB" id="A0A8S4EA44"/>
<dbReference type="InterPro" id="IPR029063">
    <property type="entry name" value="SAM-dependent_MTases_sf"/>
</dbReference>
<comment type="function">
    <text evidence="13">Probable methyltransferase required to silence rDNA.</text>
</comment>
<feature type="compositionally biased region" description="Polar residues" evidence="14">
    <location>
        <begin position="62"/>
        <end position="90"/>
    </location>
</feature>
<evidence type="ECO:0000256" key="11">
    <source>
        <dbReference type="ARBA" id="ARBA00023163"/>
    </source>
</evidence>
<organism evidence="15 16">
    <name type="scientific">Plutella xylostella</name>
    <name type="common">Diamondback moth</name>
    <name type="synonym">Plutella maculipennis</name>
    <dbReference type="NCBI Taxonomy" id="51655"/>
    <lineage>
        <taxon>Eukaryota</taxon>
        <taxon>Metazoa</taxon>
        <taxon>Ecdysozoa</taxon>
        <taxon>Arthropoda</taxon>
        <taxon>Hexapoda</taxon>
        <taxon>Insecta</taxon>
        <taxon>Pterygota</taxon>
        <taxon>Neoptera</taxon>
        <taxon>Endopterygota</taxon>
        <taxon>Lepidoptera</taxon>
        <taxon>Glossata</taxon>
        <taxon>Ditrysia</taxon>
        <taxon>Yponomeutoidea</taxon>
        <taxon>Plutellidae</taxon>
        <taxon>Plutella</taxon>
    </lineage>
</organism>
<dbReference type="GO" id="GO:0008168">
    <property type="term" value="F:methyltransferase activity"/>
    <property type="evidence" value="ECO:0007669"/>
    <property type="project" value="UniProtKB-KW"/>
</dbReference>
<feature type="compositionally biased region" description="Basic and acidic residues" evidence="14">
    <location>
        <begin position="108"/>
        <end position="118"/>
    </location>
</feature>
<keyword evidence="12 13" id="KW-0539">Nucleus</keyword>
<evidence type="ECO:0000256" key="10">
    <source>
        <dbReference type="ARBA" id="ARBA00023015"/>
    </source>
</evidence>
<name>A0A8S4EA44_PLUXY</name>
<evidence type="ECO:0000256" key="7">
    <source>
        <dbReference type="ARBA" id="ARBA00022679"/>
    </source>
</evidence>
<comment type="subcellular location">
    <subcellularLocation>
        <location evidence="1 13">Nucleus</location>
        <location evidence="1 13">Nucleolus</location>
    </subcellularLocation>
</comment>
<feature type="compositionally biased region" description="Basic residues" evidence="14">
    <location>
        <begin position="129"/>
        <end position="139"/>
    </location>
</feature>
<dbReference type="Gene3D" id="3.40.50.150">
    <property type="entry name" value="Vaccinia Virus protein VP39"/>
    <property type="match status" value="1"/>
</dbReference>
<dbReference type="GO" id="GO:0046015">
    <property type="term" value="P:regulation of transcription by glucose"/>
    <property type="evidence" value="ECO:0007669"/>
    <property type="project" value="TreeGrafter"/>
</dbReference>
<evidence type="ECO:0000256" key="4">
    <source>
        <dbReference type="ARBA" id="ARBA00022491"/>
    </source>
</evidence>
<dbReference type="PANTHER" id="PTHR12787">
    <property type="entry name" value="RIBOSOMAL RNA-PROCESSING PROTEIN 8"/>
    <property type="match status" value="1"/>
</dbReference>
<dbReference type="GO" id="GO:0005730">
    <property type="term" value="C:nucleolus"/>
    <property type="evidence" value="ECO:0007669"/>
    <property type="project" value="UniProtKB-SubCell"/>
</dbReference>
<evidence type="ECO:0000256" key="6">
    <source>
        <dbReference type="ARBA" id="ARBA00022603"/>
    </source>
</evidence>
<dbReference type="GO" id="GO:0033553">
    <property type="term" value="C:rDNA heterochromatin"/>
    <property type="evidence" value="ECO:0007669"/>
    <property type="project" value="TreeGrafter"/>
</dbReference>
<dbReference type="EMBL" id="CAJHNJ030000014">
    <property type="protein sequence ID" value="CAG9112550.1"/>
    <property type="molecule type" value="Genomic_DNA"/>
</dbReference>
<dbReference type="GO" id="GO:0032259">
    <property type="term" value="P:methylation"/>
    <property type="evidence" value="ECO:0007669"/>
    <property type="project" value="UniProtKB-KW"/>
</dbReference>
<evidence type="ECO:0000256" key="3">
    <source>
        <dbReference type="ARBA" id="ARBA00020203"/>
    </source>
</evidence>
<keyword evidence="9" id="KW-0156">Chromatin regulator</keyword>
<proteinExistence type="inferred from homology"/>
<evidence type="ECO:0000256" key="2">
    <source>
        <dbReference type="ARBA" id="ARBA00006301"/>
    </source>
</evidence>
<keyword evidence="10" id="KW-0805">Transcription regulation</keyword>
<reference evidence="15" key="1">
    <citation type="submission" date="2020-11" db="EMBL/GenBank/DDBJ databases">
        <authorList>
            <person name="Whiteford S."/>
        </authorList>
    </citation>
    <scope>NUCLEOTIDE SEQUENCE</scope>
</reference>
<protein>
    <recommendedName>
        <fullName evidence="3 13">Ribosomal RNA-processing protein 8</fullName>
        <ecNumber evidence="13">2.1.1.-</ecNumber>
    </recommendedName>
</protein>
<dbReference type="EC" id="2.1.1.-" evidence="13"/>
<keyword evidence="11" id="KW-0804">Transcription</keyword>
<evidence type="ECO:0000256" key="1">
    <source>
        <dbReference type="ARBA" id="ARBA00004604"/>
    </source>
</evidence>
<evidence type="ECO:0000256" key="12">
    <source>
        <dbReference type="ARBA" id="ARBA00023242"/>
    </source>
</evidence>
<keyword evidence="5 13" id="KW-0698">rRNA processing</keyword>
<accession>A0A8S4EA44</accession>
<evidence type="ECO:0000313" key="15">
    <source>
        <dbReference type="EMBL" id="CAG9112550.1"/>
    </source>
</evidence>
<evidence type="ECO:0000256" key="9">
    <source>
        <dbReference type="ARBA" id="ARBA00022853"/>
    </source>
</evidence>
<evidence type="ECO:0000256" key="13">
    <source>
        <dbReference type="RuleBase" id="RU365074"/>
    </source>
</evidence>
<dbReference type="InterPro" id="IPR042036">
    <property type="entry name" value="RRP8_N"/>
</dbReference>
<dbReference type="Gene3D" id="1.10.10.2150">
    <property type="entry name" value="Ribosomal RNA-processing protein 8, N-terminal domain"/>
    <property type="match status" value="1"/>
</dbReference>
<dbReference type="Pfam" id="PF05148">
    <property type="entry name" value="Methyltransf_8"/>
    <property type="match status" value="1"/>
</dbReference>
<dbReference type="FunFam" id="3.40.50.150:FF:000068">
    <property type="entry name" value="Ribosomal RNA-processing protein 8"/>
    <property type="match status" value="1"/>
</dbReference>
<gene>
    <name evidence="15" type="ORF">PLXY2_LOCUS4907</name>
</gene>
<comment type="similarity">
    <text evidence="2 13">Belongs to the methyltransferase superfamily. RRP8 family.</text>
</comment>
<dbReference type="FunFam" id="1.10.10.2150:FF:000001">
    <property type="entry name" value="Ribosomal RNA-processing protein 8"/>
    <property type="match status" value="1"/>
</dbReference>
<evidence type="ECO:0000313" key="16">
    <source>
        <dbReference type="Proteomes" id="UP000653454"/>
    </source>
</evidence>
<dbReference type="GO" id="GO:0005677">
    <property type="term" value="C:chromatin silencing complex"/>
    <property type="evidence" value="ECO:0007669"/>
    <property type="project" value="TreeGrafter"/>
</dbReference>
<dbReference type="InterPro" id="IPR007823">
    <property type="entry name" value="RRP8"/>
</dbReference>
<dbReference type="GO" id="GO:0006364">
    <property type="term" value="P:rRNA processing"/>
    <property type="evidence" value="ECO:0007669"/>
    <property type="project" value="UniProtKB-UniRule"/>
</dbReference>
<keyword evidence="8 13" id="KW-0949">S-adenosyl-L-methionine</keyword>
<dbReference type="Proteomes" id="UP000653454">
    <property type="component" value="Unassembled WGS sequence"/>
</dbReference>
<feature type="region of interest" description="Disordered" evidence="14">
    <location>
        <begin position="25"/>
        <end position="184"/>
    </location>
</feature>
<evidence type="ECO:0000256" key="5">
    <source>
        <dbReference type="ARBA" id="ARBA00022552"/>
    </source>
</evidence>
<keyword evidence="6 13" id="KW-0489">Methyltransferase</keyword>